<evidence type="ECO:0000256" key="1">
    <source>
        <dbReference type="SAM" id="MobiDB-lite"/>
    </source>
</evidence>
<dbReference type="AlphaFoldDB" id="A0AAP0KZ94"/>
<dbReference type="Proteomes" id="UP001420932">
    <property type="component" value="Unassembled WGS sequence"/>
</dbReference>
<name>A0AAP0KZ94_9MAGN</name>
<evidence type="ECO:0000313" key="3">
    <source>
        <dbReference type="Proteomes" id="UP001420932"/>
    </source>
</evidence>
<reference evidence="2 3" key="1">
    <citation type="submission" date="2024-01" db="EMBL/GenBank/DDBJ databases">
        <title>Genome assemblies of Stephania.</title>
        <authorList>
            <person name="Yang L."/>
        </authorList>
    </citation>
    <scope>NUCLEOTIDE SEQUENCE [LARGE SCALE GENOMIC DNA]</scope>
    <source>
        <strain evidence="2">YNDBR</strain>
        <tissue evidence="2">Leaf</tissue>
    </source>
</reference>
<organism evidence="2 3">
    <name type="scientific">Stephania yunnanensis</name>
    <dbReference type="NCBI Taxonomy" id="152371"/>
    <lineage>
        <taxon>Eukaryota</taxon>
        <taxon>Viridiplantae</taxon>
        <taxon>Streptophyta</taxon>
        <taxon>Embryophyta</taxon>
        <taxon>Tracheophyta</taxon>
        <taxon>Spermatophyta</taxon>
        <taxon>Magnoliopsida</taxon>
        <taxon>Ranunculales</taxon>
        <taxon>Menispermaceae</taxon>
        <taxon>Menispermoideae</taxon>
        <taxon>Cissampelideae</taxon>
        <taxon>Stephania</taxon>
    </lineage>
</organism>
<accession>A0AAP0KZ94</accession>
<keyword evidence="3" id="KW-1185">Reference proteome</keyword>
<feature type="compositionally biased region" description="Basic and acidic residues" evidence="1">
    <location>
        <begin position="117"/>
        <end position="127"/>
    </location>
</feature>
<protein>
    <submittedName>
        <fullName evidence="2">Uncharacterized protein</fullName>
    </submittedName>
</protein>
<sequence length="190" mass="21193">MLQYIRNQGVRRGFGSTFFLPTKEQCTQLGASNRLGSSGVDQRPAASTSDQGDAEGGGAMQDDQRPGRCRGRRHDAEGGGAMRTTKRVGEMREEEARCRTRTMNRAMTGEMQDDQGDEHGGDARTREEEDEGRGRPSTTTTKWRRDDDDEVEARRRRRSGGGFSQTVGWSGTRRADEVSVSLKNMGKKWE</sequence>
<feature type="region of interest" description="Disordered" evidence="1">
    <location>
        <begin position="30"/>
        <end position="190"/>
    </location>
</feature>
<gene>
    <name evidence="2" type="ORF">Syun_007296</name>
</gene>
<proteinExistence type="predicted"/>
<comment type="caution">
    <text evidence="2">The sequence shown here is derived from an EMBL/GenBank/DDBJ whole genome shotgun (WGS) entry which is preliminary data.</text>
</comment>
<feature type="compositionally biased region" description="Polar residues" evidence="1">
    <location>
        <begin position="30"/>
        <end position="51"/>
    </location>
</feature>
<evidence type="ECO:0000313" key="2">
    <source>
        <dbReference type="EMBL" id="KAK9160955.1"/>
    </source>
</evidence>
<dbReference type="EMBL" id="JBBNAF010000003">
    <property type="protein sequence ID" value="KAK9160955.1"/>
    <property type="molecule type" value="Genomic_DNA"/>
</dbReference>
<feature type="compositionally biased region" description="Basic and acidic residues" evidence="1">
    <location>
        <begin position="87"/>
        <end position="98"/>
    </location>
</feature>